<proteinExistence type="predicted"/>
<evidence type="ECO:0000313" key="3">
    <source>
        <dbReference type="Proteomes" id="UP001165289"/>
    </source>
</evidence>
<organism evidence="2 3">
    <name type="scientific">Oopsacas minuta</name>
    <dbReference type="NCBI Taxonomy" id="111878"/>
    <lineage>
        <taxon>Eukaryota</taxon>
        <taxon>Metazoa</taxon>
        <taxon>Porifera</taxon>
        <taxon>Hexactinellida</taxon>
        <taxon>Hexasterophora</taxon>
        <taxon>Lyssacinosida</taxon>
        <taxon>Leucopsacidae</taxon>
        <taxon>Oopsacas</taxon>
    </lineage>
</organism>
<name>A0AAV7JPK8_9METZ</name>
<dbReference type="AlphaFoldDB" id="A0AAV7JPK8"/>
<accession>A0AAV7JPK8</accession>
<evidence type="ECO:0000256" key="1">
    <source>
        <dbReference type="SAM" id="MobiDB-lite"/>
    </source>
</evidence>
<protein>
    <submittedName>
        <fullName evidence="2">Uncharacterized protein</fullName>
    </submittedName>
</protein>
<reference evidence="2 3" key="1">
    <citation type="journal article" date="2023" name="BMC Biol.">
        <title>The compact genome of the sponge Oopsacas minuta (Hexactinellida) is lacking key metazoan core genes.</title>
        <authorList>
            <person name="Santini S."/>
            <person name="Schenkelaars Q."/>
            <person name="Jourda C."/>
            <person name="Duchesne M."/>
            <person name="Belahbib H."/>
            <person name="Rocher C."/>
            <person name="Selva M."/>
            <person name="Riesgo A."/>
            <person name="Vervoort M."/>
            <person name="Leys S.P."/>
            <person name="Kodjabachian L."/>
            <person name="Le Bivic A."/>
            <person name="Borchiellini C."/>
            <person name="Claverie J.M."/>
            <person name="Renard E."/>
        </authorList>
    </citation>
    <scope>NUCLEOTIDE SEQUENCE [LARGE SCALE GENOMIC DNA]</scope>
    <source>
        <strain evidence="2">SPO-2</strain>
    </source>
</reference>
<dbReference type="Proteomes" id="UP001165289">
    <property type="component" value="Unassembled WGS sequence"/>
</dbReference>
<comment type="caution">
    <text evidence="2">The sequence shown here is derived from an EMBL/GenBank/DDBJ whole genome shotgun (WGS) entry which is preliminary data.</text>
</comment>
<dbReference type="EMBL" id="JAKMXF010000311">
    <property type="protein sequence ID" value="KAI6650464.1"/>
    <property type="molecule type" value="Genomic_DNA"/>
</dbReference>
<keyword evidence="3" id="KW-1185">Reference proteome</keyword>
<gene>
    <name evidence="2" type="ORF">LOD99_5901</name>
</gene>
<feature type="region of interest" description="Disordered" evidence="1">
    <location>
        <begin position="248"/>
        <end position="276"/>
    </location>
</feature>
<feature type="compositionally biased region" description="Basic residues" evidence="1">
    <location>
        <begin position="257"/>
        <end position="275"/>
    </location>
</feature>
<feature type="region of interest" description="Disordered" evidence="1">
    <location>
        <begin position="135"/>
        <end position="155"/>
    </location>
</feature>
<sequence>MQMKHDSSLHAEHIYPTTTSIHCNPVLPRYRQTKSGGDLLKFLKSATLESVKVETSGKAAKRRKRVVHPSQLILRNMNEEGIDCSAYLKRRVGRKPRPNVIPDEQMKSEDYFDPLVEALFTDASEVERLPQEAFKTPDGRSFPQQTRLRGRPPKRKIPTEIPIERLVSVHANFSYNYNFNNNNNNNNSNNNNNNYYYTHTTNNSQQCFSDPALANILQDELQFLPTTIEELYTNTVQTNLMTPSNMSMSNLTLHSPKSPKKLRPISVRPTHKSCRRKLDLSQESAFHPENYTLPPPKRVFIDSHIPPLPVNYYPYPPTDLIPSPISLSNRSWTDSTGTRSYGASPTVEAPYDLELDQILDSLGREQSQTTYFSNNGILVE</sequence>
<evidence type="ECO:0000313" key="2">
    <source>
        <dbReference type="EMBL" id="KAI6650464.1"/>
    </source>
</evidence>